<dbReference type="Gene3D" id="3.40.50.2020">
    <property type="match status" value="1"/>
</dbReference>
<comment type="similarity">
    <text evidence="6">Belongs to the purine/pyrimidine phosphoribosyltransferase family. PyrE subfamily.</text>
</comment>
<dbReference type="OrthoDB" id="9802134at2"/>
<name>A0A4R2F1C1_9BACT</name>
<keyword evidence="6" id="KW-0460">Magnesium</keyword>
<reference evidence="8 9" key="1">
    <citation type="submission" date="2019-03" db="EMBL/GenBank/DDBJ databases">
        <title>Genomic Encyclopedia of Archaeal and Bacterial Type Strains, Phase II (KMG-II): from individual species to whole genera.</title>
        <authorList>
            <person name="Goeker M."/>
        </authorList>
    </citation>
    <scope>NUCLEOTIDE SEQUENCE [LARGE SCALE GENOMIC DNA]</scope>
    <source>
        <strain evidence="8 9">RL-C</strain>
    </source>
</reference>
<comment type="caution">
    <text evidence="8">The sequence shown here is derived from an EMBL/GenBank/DDBJ whole genome shotgun (WGS) entry which is preliminary data.</text>
</comment>
<dbReference type="GO" id="GO:0004588">
    <property type="term" value="F:orotate phosphoribosyltransferase activity"/>
    <property type="evidence" value="ECO:0007669"/>
    <property type="project" value="UniProtKB-UniRule"/>
</dbReference>
<dbReference type="EMBL" id="SLWB01000001">
    <property type="protein sequence ID" value="TCN73135.1"/>
    <property type="molecule type" value="Genomic_DNA"/>
</dbReference>
<feature type="domain" description="Phosphoribosyltransferase" evidence="7">
    <location>
        <begin position="54"/>
        <end position="169"/>
    </location>
</feature>
<comment type="pathway">
    <text evidence="1 6">Pyrimidine metabolism; UMP biosynthesis via de novo pathway; UMP from orotate: step 1/2.</text>
</comment>
<dbReference type="InterPro" id="IPR029057">
    <property type="entry name" value="PRTase-like"/>
</dbReference>
<feature type="binding site" description="in other chain" evidence="6">
    <location>
        <begin position="123"/>
        <end position="131"/>
    </location>
    <ligand>
        <name>5-phospho-alpha-D-ribose 1-diphosphate</name>
        <dbReference type="ChEBI" id="CHEBI:58017"/>
        <note>ligand shared between dimeric partners</note>
    </ligand>
</feature>
<feature type="binding site" evidence="6">
    <location>
        <position position="97"/>
    </location>
    <ligand>
        <name>5-phospho-alpha-D-ribose 1-diphosphate</name>
        <dbReference type="ChEBI" id="CHEBI:58017"/>
        <note>ligand shared between dimeric partners</note>
    </ligand>
</feature>
<accession>A0A4R2F1C1</accession>
<sequence>MTSVEKAIAQSLLKIKAVKLSPSEPFTWASGWNSPIYCDNRVTLSYPEIRKQIYQSFAQLIAEKYPEAELIAGVATGAIAHGVLVAEEMQKPFIYVRSAPKGHGLGNQIEGQYTKGQKVVVVEDLISTGGSSLSAVEALRQAGVEVLGMVAIFTYGFKTAEDNFAAANVKVDTLSCYNALIESALESGYVKEDQLNDLKEWRIAPDKWRK</sequence>
<dbReference type="CDD" id="cd06223">
    <property type="entry name" value="PRTases_typeI"/>
    <property type="match status" value="1"/>
</dbReference>
<dbReference type="PANTHER" id="PTHR19278">
    <property type="entry name" value="OROTATE PHOSPHORIBOSYLTRANSFERASE"/>
    <property type="match status" value="1"/>
</dbReference>
<dbReference type="NCBIfam" id="TIGR00336">
    <property type="entry name" value="pyrE"/>
    <property type="match status" value="1"/>
</dbReference>
<dbReference type="SUPFAM" id="SSF53271">
    <property type="entry name" value="PRTase-like"/>
    <property type="match status" value="1"/>
</dbReference>
<dbReference type="Proteomes" id="UP000294830">
    <property type="component" value="Unassembled WGS sequence"/>
</dbReference>
<evidence type="ECO:0000313" key="8">
    <source>
        <dbReference type="EMBL" id="TCN73135.1"/>
    </source>
</evidence>
<protein>
    <recommendedName>
        <fullName evidence="2 6">Orotate phosphoribosyltransferase</fullName>
        <shortName evidence="6">OPRT</shortName>
        <shortName evidence="6">OPRTase</shortName>
        <ecNumber evidence="2 6">2.4.2.10</ecNumber>
    </recommendedName>
</protein>
<comment type="function">
    <text evidence="6">Catalyzes the transfer of a ribosyl phosphate group from 5-phosphoribose 1-diphosphate to orotate, leading to the formation of orotidine monophosphate (OMP).</text>
</comment>
<evidence type="ECO:0000256" key="1">
    <source>
        <dbReference type="ARBA" id="ARBA00004889"/>
    </source>
</evidence>
<organism evidence="8 9">
    <name type="scientific">Acetobacteroides hydrogenigenes</name>
    <dbReference type="NCBI Taxonomy" id="979970"/>
    <lineage>
        <taxon>Bacteria</taxon>
        <taxon>Pseudomonadati</taxon>
        <taxon>Bacteroidota</taxon>
        <taxon>Bacteroidia</taxon>
        <taxon>Bacteroidales</taxon>
        <taxon>Rikenellaceae</taxon>
        <taxon>Acetobacteroides</taxon>
    </lineage>
</organism>
<comment type="subunit">
    <text evidence="6">Homodimer.</text>
</comment>
<dbReference type="GO" id="GO:0019856">
    <property type="term" value="P:pyrimidine nucleobase biosynthetic process"/>
    <property type="evidence" value="ECO:0007669"/>
    <property type="project" value="TreeGrafter"/>
</dbReference>
<comment type="cofactor">
    <cofactor evidence="6">
        <name>Mg(2+)</name>
        <dbReference type="ChEBI" id="CHEBI:18420"/>
    </cofactor>
</comment>
<dbReference type="PANTHER" id="PTHR19278:SF9">
    <property type="entry name" value="URIDINE 5'-MONOPHOSPHATE SYNTHASE"/>
    <property type="match status" value="1"/>
</dbReference>
<keyword evidence="9" id="KW-1185">Reference proteome</keyword>
<dbReference type="AlphaFoldDB" id="A0A4R2F1C1"/>
<dbReference type="InterPro" id="IPR023031">
    <property type="entry name" value="OPRT"/>
</dbReference>
<dbReference type="InterPro" id="IPR000836">
    <property type="entry name" value="PRTase_dom"/>
</dbReference>
<dbReference type="GO" id="GO:0044205">
    <property type="term" value="P:'de novo' UMP biosynthetic process"/>
    <property type="evidence" value="ECO:0007669"/>
    <property type="project" value="UniProtKB-UniRule"/>
</dbReference>
<feature type="binding site" evidence="6">
    <location>
        <position position="103"/>
    </location>
    <ligand>
        <name>5-phospho-alpha-D-ribose 1-diphosphate</name>
        <dbReference type="ChEBI" id="CHEBI:58017"/>
        <note>ligand shared between dimeric partners</note>
    </ligand>
</feature>
<dbReference type="HAMAP" id="MF_01208">
    <property type="entry name" value="PyrE"/>
    <property type="match status" value="1"/>
</dbReference>
<evidence type="ECO:0000256" key="2">
    <source>
        <dbReference type="ARBA" id="ARBA00011971"/>
    </source>
</evidence>
<proteinExistence type="inferred from homology"/>
<dbReference type="RefSeq" id="WP_131837913.1">
    <property type="nucleotide sequence ID" value="NZ_SLWB01000001.1"/>
</dbReference>
<evidence type="ECO:0000256" key="4">
    <source>
        <dbReference type="ARBA" id="ARBA00022679"/>
    </source>
</evidence>
<keyword evidence="3 6" id="KW-0328">Glycosyltransferase</keyword>
<dbReference type="EC" id="2.4.2.10" evidence="2 6"/>
<evidence type="ECO:0000256" key="6">
    <source>
        <dbReference type="HAMAP-Rule" id="MF_01208"/>
    </source>
</evidence>
<evidence type="ECO:0000313" key="9">
    <source>
        <dbReference type="Proteomes" id="UP000294830"/>
    </source>
</evidence>
<gene>
    <name evidence="6" type="primary">pyrE</name>
    <name evidence="8" type="ORF">CLV25_101354</name>
</gene>
<feature type="binding site" evidence="6">
    <location>
        <position position="101"/>
    </location>
    <ligand>
        <name>5-phospho-alpha-D-ribose 1-diphosphate</name>
        <dbReference type="ChEBI" id="CHEBI:58017"/>
        <note>ligand shared between dimeric partners</note>
    </ligand>
</feature>
<dbReference type="GO" id="GO:0000287">
    <property type="term" value="F:magnesium ion binding"/>
    <property type="evidence" value="ECO:0007669"/>
    <property type="project" value="UniProtKB-UniRule"/>
</dbReference>
<evidence type="ECO:0000256" key="3">
    <source>
        <dbReference type="ARBA" id="ARBA00022676"/>
    </source>
</evidence>
<dbReference type="Pfam" id="PF00156">
    <property type="entry name" value="Pribosyltran"/>
    <property type="match status" value="1"/>
</dbReference>
<comment type="catalytic activity">
    <reaction evidence="6">
        <text>orotidine 5'-phosphate + diphosphate = orotate + 5-phospho-alpha-D-ribose 1-diphosphate</text>
        <dbReference type="Rhea" id="RHEA:10380"/>
        <dbReference type="ChEBI" id="CHEBI:30839"/>
        <dbReference type="ChEBI" id="CHEBI:33019"/>
        <dbReference type="ChEBI" id="CHEBI:57538"/>
        <dbReference type="ChEBI" id="CHEBI:58017"/>
        <dbReference type="EC" id="2.4.2.10"/>
    </reaction>
</comment>
<evidence type="ECO:0000259" key="7">
    <source>
        <dbReference type="Pfam" id="PF00156"/>
    </source>
</evidence>
<dbReference type="InterPro" id="IPR004467">
    <property type="entry name" value="Or_phspho_trans_dom"/>
</dbReference>
<keyword evidence="4 6" id="KW-0808">Transferase</keyword>
<keyword evidence="5 6" id="KW-0665">Pyrimidine biosynthesis</keyword>
<evidence type="ECO:0000256" key="5">
    <source>
        <dbReference type="ARBA" id="ARBA00022975"/>
    </source>
</evidence>
<comment type="caution">
    <text evidence="6">Lacks conserved residue(s) required for the propagation of feature annotation.</text>
</comment>
<dbReference type="UniPathway" id="UPA00070">
    <property type="reaction ID" value="UER00119"/>
</dbReference>
<feature type="binding site" evidence="6">
    <location>
        <position position="127"/>
    </location>
    <ligand>
        <name>orotate</name>
        <dbReference type="ChEBI" id="CHEBI:30839"/>
    </ligand>
</feature>